<dbReference type="SUPFAM" id="SSF55797">
    <property type="entry name" value="PR-1-like"/>
    <property type="match status" value="1"/>
</dbReference>
<dbReference type="Pfam" id="PF00188">
    <property type="entry name" value="CAP"/>
    <property type="match status" value="1"/>
</dbReference>
<name>A0A1B3Z9I5_9SPHN</name>
<keyword evidence="3" id="KW-0645">Protease</keyword>
<keyword evidence="3" id="KW-0378">Hydrolase</keyword>
<dbReference type="InterPro" id="IPR018244">
    <property type="entry name" value="Allrgn_V5/Tpx1_CS"/>
</dbReference>
<dbReference type="Proteomes" id="UP000094256">
    <property type="component" value="Chromosome"/>
</dbReference>
<evidence type="ECO:0000313" key="3">
    <source>
        <dbReference type="EMBL" id="AOH84057.1"/>
    </source>
</evidence>
<dbReference type="KEGG" id="span:AWL63_08825"/>
<proteinExistence type="predicted"/>
<dbReference type="EMBL" id="CP014168">
    <property type="protein sequence ID" value="AOH84057.1"/>
    <property type="molecule type" value="Genomic_DNA"/>
</dbReference>
<feature type="chain" id="PRO_5008556202" evidence="1">
    <location>
        <begin position="27"/>
        <end position="190"/>
    </location>
</feature>
<dbReference type="PROSITE" id="PS51257">
    <property type="entry name" value="PROKAR_LIPOPROTEIN"/>
    <property type="match status" value="1"/>
</dbReference>
<reference evidence="3 4" key="1">
    <citation type="submission" date="2016-01" db="EMBL/GenBank/DDBJ databases">
        <title>Complete genome and mega plasmid sequence of Sphingomonas panacis DCY99 elicits systemic resistance in rice to Xanthomonas oryzae.</title>
        <authorList>
            <person name="Kim Y.J."/>
            <person name="Yang D.C."/>
            <person name="Sing P."/>
        </authorList>
    </citation>
    <scope>NUCLEOTIDE SEQUENCE [LARGE SCALE GENOMIC DNA]</scope>
    <source>
        <strain evidence="3 4">DCY99</strain>
    </source>
</reference>
<dbReference type="GO" id="GO:0006508">
    <property type="term" value="P:proteolysis"/>
    <property type="evidence" value="ECO:0007669"/>
    <property type="project" value="UniProtKB-KW"/>
</dbReference>
<protein>
    <submittedName>
        <fullName evidence="3">Serine protease</fullName>
    </submittedName>
</protein>
<evidence type="ECO:0000256" key="1">
    <source>
        <dbReference type="SAM" id="SignalP"/>
    </source>
</evidence>
<keyword evidence="1" id="KW-0732">Signal</keyword>
<sequence length="190" mass="20850">MRACGGSGKMRIVVMLALLLAACSPSGPPRIVEPRLKEQPARGLSLLRQAMLDGHNRARAAVGVAPLVWDDTLAAHALSYARTLAAEHRFEHAVQPMGPGREGENLWTGTRGAYRYDEMVGGFVDEKRFFRNGVTPDFSTTGKWEDVAHYTQIVWRGTTRFGCALASNARDDYLVCRYTPPGNVVGEVAF</sequence>
<dbReference type="STRING" id="1560345.AWL63_08825"/>
<dbReference type="InterPro" id="IPR014044">
    <property type="entry name" value="CAP_dom"/>
</dbReference>
<keyword evidence="4" id="KW-1185">Reference proteome</keyword>
<evidence type="ECO:0000313" key="4">
    <source>
        <dbReference type="Proteomes" id="UP000094256"/>
    </source>
</evidence>
<dbReference type="InterPro" id="IPR001283">
    <property type="entry name" value="CRISP-related"/>
</dbReference>
<feature type="signal peptide" evidence="1">
    <location>
        <begin position="1"/>
        <end position="26"/>
    </location>
</feature>
<dbReference type="AlphaFoldDB" id="A0A1B3Z9I5"/>
<organism evidence="3 4">
    <name type="scientific">Sphingomonas panacis</name>
    <dbReference type="NCBI Taxonomy" id="1560345"/>
    <lineage>
        <taxon>Bacteria</taxon>
        <taxon>Pseudomonadati</taxon>
        <taxon>Pseudomonadota</taxon>
        <taxon>Alphaproteobacteria</taxon>
        <taxon>Sphingomonadales</taxon>
        <taxon>Sphingomonadaceae</taxon>
        <taxon>Sphingomonas</taxon>
    </lineage>
</organism>
<dbReference type="GO" id="GO:0005576">
    <property type="term" value="C:extracellular region"/>
    <property type="evidence" value="ECO:0007669"/>
    <property type="project" value="InterPro"/>
</dbReference>
<dbReference type="GO" id="GO:0008233">
    <property type="term" value="F:peptidase activity"/>
    <property type="evidence" value="ECO:0007669"/>
    <property type="project" value="UniProtKB-KW"/>
</dbReference>
<accession>A0A1B3Z9I5</accession>
<gene>
    <name evidence="3" type="ORF">AWL63_08825</name>
</gene>
<evidence type="ECO:0000259" key="2">
    <source>
        <dbReference type="SMART" id="SM00198"/>
    </source>
</evidence>
<dbReference type="Gene3D" id="3.40.33.10">
    <property type="entry name" value="CAP"/>
    <property type="match status" value="1"/>
</dbReference>
<dbReference type="InterPro" id="IPR035940">
    <property type="entry name" value="CAP_sf"/>
</dbReference>
<dbReference type="PRINTS" id="PR00837">
    <property type="entry name" value="V5TPXLIKE"/>
</dbReference>
<feature type="domain" description="SCP" evidence="2">
    <location>
        <begin position="46"/>
        <end position="186"/>
    </location>
</feature>
<dbReference type="PROSITE" id="PS01010">
    <property type="entry name" value="CRISP_2"/>
    <property type="match status" value="1"/>
</dbReference>
<dbReference type="PANTHER" id="PTHR10334">
    <property type="entry name" value="CYSTEINE-RICH SECRETORY PROTEIN-RELATED"/>
    <property type="match status" value="1"/>
</dbReference>
<dbReference type="SMART" id="SM00198">
    <property type="entry name" value="SCP"/>
    <property type="match status" value="1"/>
</dbReference>